<dbReference type="EMBL" id="CM039437">
    <property type="protein sequence ID" value="KAI4305102.1"/>
    <property type="molecule type" value="Genomic_DNA"/>
</dbReference>
<accession>A0ACB9L641</accession>
<gene>
    <name evidence="1" type="ORF">L6164_028491</name>
</gene>
<reference evidence="1 2" key="1">
    <citation type="journal article" date="2022" name="DNA Res.">
        <title>Chromosomal-level genome assembly of the orchid tree Bauhinia variegata (Leguminosae; Cercidoideae) supports the allotetraploid origin hypothesis of Bauhinia.</title>
        <authorList>
            <person name="Zhong Y."/>
            <person name="Chen Y."/>
            <person name="Zheng D."/>
            <person name="Pang J."/>
            <person name="Liu Y."/>
            <person name="Luo S."/>
            <person name="Meng S."/>
            <person name="Qian L."/>
            <person name="Wei D."/>
            <person name="Dai S."/>
            <person name="Zhou R."/>
        </authorList>
    </citation>
    <scope>NUCLEOTIDE SEQUENCE [LARGE SCALE GENOMIC DNA]</scope>
    <source>
        <tissue evidence="1">Leaf</tissue>
    </source>
</reference>
<protein>
    <submittedName>
        <fullName evidence="1">Uncharacterized protein</fullName>
    </submittedName>
</protein>
<dbReference type="Proteomes" id="UP000828941">
    <property type="component" value="Chromosome 12"/>
</dbReference>
<keyword evidence="2" id="KW-1185">Reference proteome</keyword>
<name>A0ACB9L641_BAUVA</name>
<proteinExistence type="predicted"/>
<organism evidence="1 2">
    <name type="scientific">Bauhinia variegata</name>
    <name type="common">Purple orchid tree</name>
    <name type="synonym">Phanera variegata</name>
    <dbReference type="NCBI Taxonomy" id="167791"/>
    <lineage>
        <taxon>Eukaryota</taxon>
        <taxon>Viridiplantae</taxon>
        <taxon>Streptophyta</taxon>
        <taxon>Embryophyta</taxon>
        <taxon>Tracheophyta</taxon>
        <taxon>Spermatophyta</taxon>
        <taxon>Magnoliopsida</taxon>
        <taxon>eudicotyledons</taxon>
        <taxon>Gunneridae</taxon>
        <taxon>Pentapetalae</taxon>
        <taxon>rosids</taxon>
        <taxon>fabids</taxon>
        <taxon>Fabales</taxon>
        <taxon>Fabaceae</taxon>
        <taxon>Cercidoideae</taxon>
        <taxon>Cercideae</taxon>
        <taxon>Bauhiniinae</taxon>
        <taxon>Bauhinia</taxon>
    </lineage>
</organism>
<sequence length="717" mass="78168">MPTTSSSSVNRLCSDLILDRLASTDCQIKLKAIREVKNQIIGNRTKKLSYIKLGAVPAVAAVLAEGDANSDCGSNLIVQSAAALGSFACGVEAGVRAVLDTGAFPHLFRLLSTSDEKVVDAAARSLRMIYQSKLAPKYEFFQEENMEFLLSLLRSENENLTGLGASIVIHSCGTSSEQNTLCHAGALEKLISLLDGSISQRDASLESLAAILKDNPEAVSKFVDLQSGRALSSVIELTKDRYSRTRLLACTCLICIKNSSSCYLHDIGIKTKLVYILLELLDDHGQVGDEASFALSSLIAEKEDLQKLAFEANAIDKFYDYLQNSPLNPKRLEGILLVLANLCSKLECCRSRFLSLQVLSLVVDALTHDNANVRTAACICLRSVSHSIKNLSAGRFMNERIVIPLVQLLSDLSTSVQVAALGAISNIVVDFTPRKSTFIQCGGLKELIQLTKSMDSTLRLNAVWALRNMVFLADNMCKQGIFTELTAPSIASLICDPEPSVQEQALALVRNFVDGCVDSIEFAFAEDGLIIDAVGRQLRKASKTEIGIQGMYVFCNIASGNEFHKEAVMRRLFPQTENGTHSLIMKFLQSNDNHLRTAAAWVIVNLSFAPGARDRLRNFGIVSQIKSMVNDSCMDVKLRARLALGQFTTVRYPAFSISFQNGVTYCFPFTLTSQSSVRAFQFCSALLTSAVAYVSSMPRDSIVVDIHASLVSLFCGS</sequence>
<comment type="caution">
    <text evidence="1">The sequence shown here is derived from an EMBL/GenBank/DDBJ whole genome shotgun (WGS) entry which is preliminary data.</text>
</comment>
<evidence type="ECO:0000313" key="1">
    <source>
        <dbReference type="EMBL" id="KAI4305102.1"/>
    </source>
</evidence>
<evidence type="ECO:0000313" key="2">
    <source>
        <dbReference type="Proteomes" id="UP000828941"/>
    </source>
</evidence>